<dbReference type="Gene3D" id="2.60.40.790">
    <property type="match status" value="1"/>
</dbReference>
<sequence length="188" mass="20635">MEINSLAELLTPSEDAGSARDDIDRAGSGASRPPVLHPGTIGAPSSSSASTEQAVDKKSAEASKEIWQDHEILDHVEDDLDDGLECPSYEFLYKQAVATEDVYLGLSGKDPSSTDCEDLVLKVFLDGTRSLSELELDVEDTYVKVRSPKYKLSLHLPHKTDSKKGSAKWDKQSETLVITLRIVREDPF</sequence>
<organism evidence="4 5">
    <name type="scientific">Chloropicon primus</name>
    <dbReference type="NCBI Taxonomy" id="1764295"/>
    <lineage>
        <taxon>Eukaryota</taxon>
        <taxon>Viridiplantae</taxon>
        <taxon>Chlorophyta</taxon>
        <taxon>Chloropicophyceae</taxon>
        <taxon>Chloropicales</taxon>
        <taxon>Chloropicaceae</taxon>
        <taxon>Chloropicon</taxon>
    </lineage>
</organism>
<dbReference type="Proteomes" id="UP000316726">
    <property type="component" value="Chromosome 18"/>
</dbReference>
<feature type="region of interest" description="Disordered" evidence="2">
    <location>
        <begin position="1"/>
        <end position="62"/>
    </location>
</feature>
<accession>A0A5B8MYG5</accession>
<dbReference type="AlphaFoldDB" id="A0A5B8MYG5"/>
<feature type="domain" description="PIH1D1/2/3 CS-like" evidence="3">
    <location>
        <begin position="87"/>
        <end position="182"/>
    </location>
</feature>
<reference evidence="4 5" key="1">
    <citation type="submission" date="2018-07" db="EMBL/GenBank/DDBJ databases">
        <title>The complete nuclear genome of the prasinophyte Chloropicon primus (CCMP1205).</title>
        <authorList>
            <person name="Pombert J.-F."/>
            <person name="Otis C."/>
            <person name="Turmel M."/>
            <person name="Lemieux C."/>
        </authorList>
    </citation>
    <scope>NUCLEOTIDE SEQUENCE [LARGE SCALE GENOMIC DNA]</scope>
    <source>
        <strain evidence="4 5">CCMP1205</strain>
    </source>
</reference>
<keyword evidence="5" id="KW-1185">Reference proteome</keyword>
<dbReference type="GO" id="GO:0045505">
    <property type="term" value="F:dynein intermediate chain binding"/>
    <property type="evidence" value="ECO:0007669"/>
    <property type="project" value="TreeGrafter"/>
</dbReference>
<proteinExistence type="inferred from homology"/>
<dbReference type="InterPro" id="IPR041442">
    <property type="entry name" value="PIH1D1/2/3_CS-like"/>
</dbReference>
<gene>
    <name evidence="4" type="ORF">A3770_18p81150</name>
</gene>
<feature type="compositionally biased region" description="Polar residues" evidence="2">
    <location>
        <begin position="43"/>
        <end position="53"/>
    </location>
</feature>
<dbReference type="GO" id="GO:0051087">
    <property type="term" value="F:protein-folding chaperone binding"/>
    <property type="evidence" value="ECO:0007669"/>
    <property type="project" value="InterPro"/>
</dbReference>
<dbReference type="OrthoDB" id="25887at2759"/>
<dbReference type="PANTHER" id="PTHR21083:SF0">
    <property type="entry name" value="DYNEIN AXONEMAL ASSEMBLY FACTOR 6"/>
    <property type="match status" value="1"/>
</dbReference>
<evidence type="ECO:0000313" key="4">
    <source>
        <dbReference type="EMBL" id="QDZ25597.1"/>
    </source>
</evidence>
<dbReference type="Pfam" id="PF18201">
    <property type="entry name" value="PIH1_CS"/>
    <property type="match status" value="1"/>
</dbReference>
<protein>
    <recommendedName>
        <fullName evidence="3">PIH1D1/2/3 CS-like domain-containing protein</fullName>
    </recommendedName>
</protein>
<dbReference type="STRING" id="1764295.A0A5B8MYG5"/>
<dbReference type="InterPro" id="IPR026697">
    <property type="entry name" value="DNAAF6"/>
</dbReference>
<dbReference type="GO" id="GO:0005737">
    <property type="term" value="C:cytoplasm"/>
    <property type="evidence" value="ECO:0007669"/>
    <property type="project" value="TreeGrafter"/>
</dbReference>
<evidence type="ECO:0000256" key="2">
    <source>
        <dbReference type="SAM" id="MobiDB-lite"/>
    </source>
</evidence>
<evidence type="ECO:0000313" key="5">
    <source>
        <dbReference type="Proteomes" id="UP000316726"/>
    </source>
</evidence>
<dbReference type="PANTHER" id="PTHR21083">
    <property type="entry name" value="TWISTER"/>
    <property type="match status" value="1"/>
</dbReference>
<name>A0A5B8MYG5_9CHLO</name>
<comment type="similarity">
    <text evidence="1">Belongs to the PIH1 family.</text>
</comment>
<dbReference type="InterPro" id="IPR008978">
    <property type="entry name" value="HSP20-like_chaperone"/>
</dbReference>
<evidence type="ECO:0000259" key="3">
    <source>
        <dbReference type="Pfam" id="PF18201"/>
    </source>
</evidence>
<dbReference type="EMBL" id="CP031051">
    <property type="protein sequence ID" value="QDZ25597.1"/>
    <property type="molecule type" value="Genomic_DNA"/>
</dbReference>
<dbReference type="GO" id="GO:0070286">
    <property type="term" value="P:axonemal dynein complex assembly"/>
    <property type="evidence" value="ECO:0007669"/>
    <property type="project" value="InterPro"/>
</dbReference>
<evidence type="ECO:0000256" key="1">
    <source>
        <dbReference type="ARBA" id="ARBA00008511"/>
    </source>
</evidence>